<dbReference type="InterPro" id="IPR050168">
    <property type="entry name" value="AAA_ATPase_domain"/>
</dbReference>
<feature type="region of interest" description="Disordered" evidence="5">
    <location>
        <begin position="168"/>
        <end position="193"/>
    </location>
</feature>
<dbReference type="SUPFAM" id="SSF50692">
    <property type="entry name" value="ADC-like"/>
    <property type="match status" value="1"/>
</dbReference>
<dbReference type="FunFam" id="3.40.50.300:FF:000012">
    <property type="entry name" value="Transitional endoplasmic reticulum ATPase"/>
    <property type="match status" value="1"/>
</dbReference>
<sequence>MKLTVKPLKQKDAGRGLAAIDRVSMNELDLENGDYIVITGKGDGRAVARVWPGYPEDEGRGIVRIDGRLRQEADVGIDDTVTIEPADVKPAKSVTVALPQNLRIRGDIGPLVRDKLSGQAVTEGQTVPFSLSFGPMASSGQSVPLKIASTSPSGTVVITDSTSIEISETPAEQVSSSGGTSAEGVPNVTYEDIGGLDDELDQVREMIELPMRHPELFQQLGIEPPKGVLLHGPPGTGKTLMAKAVANEIDAHFETISGPEIMSKYYGESEEKLREVFEEAEENAPAIVFIDELDSIAAKREDAGGDVERRVVAQLLSLMDGLEERGRVTVIAATNRVDDIDPALRRGGRFDREIEIGVPDKDGRKEILQVHTRGMPLQEGIDLDRYAENTHGFVGADLESLTREGAMNALRRIRPDLDLESEEIDAEVLETLEVTEADFKEALKGIQPSAMREVFVEVPDVTWNDVGGLEDTKERLRENVQWPLDYPEVFDELDMQAAKGVLMYGPPGTGKTLLAKAVANEAQSNFISIKGPELLNKYVGESEKGVREVFEKARSNAPTVIFFDEIDSIAGQRGRQQGDSGVGERVVSQLLTELDGLEELEDVVVIATTNRPDLIDSALLRPGRLDRHVHVPVPDEDGRRKIFGVHTRDKPLADAVDLDWLASETEGYVGADIEAVTREASMAASREFINSVDPEEMADTVGNVRISKDHFEHALEEVNPSVTPETREQYEEIEERFDTAEPAQEEEQLGRTFQ</sequence>
<evidence type="ECO:0000256" key="3">
    <source>
        <dbReference type="ARBA" id="ARBA00022741"/>
    </source>
</evidence>
<evidence type="ECO:0000313" key="9">
    <source>
        <dbReference type="EMBL" id="OLZ40836.1"/>
    </source>
</evidence>
<evidence type="ECO:0000256" key="5">
    <source>
        <dbReference type="SAM" id="MobiDB-lite"/>
    </source>
</evidence>
<dbReference type="GO" id="GO:0005524">
    <property type="term" value="F:ATP binding"/>
    <property type="evidence" value="ECO:0007669"/>
    <property type="project" value="UniProtKB-KW"/>
</dbReference>
<reference evidence="10" key="1">
    <citation type="submission" date="2016-04" db="EMBL/GenBank/DDBJ databases">
        <authorList>
            <person name="Chen S.-C."/>
            <person name="Lai M.-C."/>
        </authorList>
    </citation>
    <scope>NUCLEOTIDE SEQUENCE [LARGE SCALE GENOMIC DNA]</scope>
    <source>
        <strain evidence="10">AB14</strain>
    </source>
</reference>
<feature type="domain" description="AAA+ ATPase" evidence="6">
    <location>
        <begin position="224"/>
        <end position="360"/>
    </location>
</feature>
<dbReference type="FunFam" id="2.40.40.20:FF:000007">
    <property type="entry name" value="AAA family ATPase"/>
    <property type="match status" value="1"/>
</dbReference>
<feature type="domain" description="CDC48 N-terminal subdomain" evidence="8">
    <location>
        <begin position="2"/>
        <end position="88"/>
    </location>
</feature>
<evidence type="ECO:0000256" key="1">
    <source>
        <dbReference type="ARBA" id="ARBA00009833"/>
    </source>
</evidence>
<evidence type="ECO:0000313" key="10">
    <source>
        <dbReference type="Proteomes" id="UP000189370"/>
    </source>
</evidence>
<dbReference type="GO" id="GO:0016887">
    <property type="term" value="F:ATP hydrolysis activity"/>
    <property type="evidence" value="ECO:0007669"/>
    <property type="project" value="InterPro"/>
</dbReference>
<evidence type="ECO:0000259" key="8">
    <source>
        <dbReference type="SMART" id="SM01073"/>
    </source>
</evidence>
<organism evidence="9 10">
    <name type="scientific">Natrinema saccharevitans</name>
    <dbReference type="NCBI Taxonomy" id="301967"/>
    <lineage>
        <taxon>Archaea</taxon>
        <taxon>Methanobacteriati</taxon>
        <taxon>Methanobacteriota</taxon>
        <taxon>Stenosarchaea group</taxon>
        <taxon>Halobacteria</taxon>
        <taxon>Halobacteriales</taxon>
        <taxon>Natrialbaceae</taxon>
        <taxon>Natrinema</taxon>
    </lineage>
</organism>
<feature type="domain" description="CDC48" evidence="7">
    <location>
        <begin position="103"/>
        <end position="173"/>
    </location>
</feature>
<dbReference type="OrthoDB" id="77269at2157"/>
<name>A0A1S8AW79_9EURY</name>
<dbReference type="InterPro" id="IPR029067">
    <property type="entry name" value="CDC48_domain_2-like_sf"/>
</dbReference>
<feature type="region of interest" description="Disordered" evidence="5">
    <location>
        <begin position="719"/>
        <end position="754"/>
    </location>
</feature>
<dbReference type="InterPro" id="IPR009010">
    <property type="entry name" value="Asp_de-COase-like_dom_sf"/>
</dbReference>
<dbReference type="AlphaFoldDB" id="A0A1S8AW79"/>
<dbReference type="FunFam" id="3.40.50.300:FF:000018">
    <property type="entry name" value="Cell division control 48"/>
    <property type="match status" value="1"/>
</dbReference>
<dbReference type="Pfam" id="PF02933">
    <property type="entry name" value="CDC48_2"/>
    <property type="match status" value="1"/>
</dbReference>
<accession>A0A1S8AW79</accession>
<dbReference type="InterPro" id="IPR003960">
    <property type="entry name" value="ATPase_AAA_CS"/>
</dbReference>
<dbReference type="Gene3D" id="2.40.40.20">
    <property type="match status" value="1"/>
</dbReference>
<evidence type="ECO:0000259" key="7">
    <source>
        <dbReference type="SMART" id="SM01072"/>
    </source>
</evidence>
<dbReference type="InterPro" id="IPR027417">
    <property type="entry name" value="P-loop_NTPase"/>
</dbReference>
<dbReference type="CDD" id="cd19511">
    <property type="entry name" value="RecA-like_CDC48_r2-like"/>
    <property type="match status" value="1"/>
</dbReference>
<feature type="compositionally biased region" description="Polar residues" evidence="5">
    <location>
        <begin position="168"/>
        <end position="180"/>
    </location>
</feature>
<dbReference type="InterPro" id="IPR041569">
    <property type="entry name" value="AAA_lid_3"/>
</dbReference>
<dbReference type="Gene3D" id="1.10.8.60">
    <property type="match status" value="2"/>
</dbReference>
<proteinExistence type="inferred from homology"/>
<dbReference type="EMBL" id="LWLN01000001">
    <property type="protein sequence ID" value="OLZ40836.1"/>
    <property type="molecule type" value="Genomic_DNA"/>
</dbReference>
<comment type="caution">
    <text evidence="9">The sequence shown here is derived from an EMBL/GenBank/DDBJ whole genome shotgun (WGS) entry which is preliminary data.</text>
</comment>
<dbReference type="Gene3D" id="3.10.330.10">
    <property type="match status" value="1"/>
</dbReference>
<dbReference type="InterPro" id="IPR003959">
    <property type="entry name" value="ATPase_AAA_core"/>
</dbReference>
<dbReference type="InterPro" id="IPR003338">
    <property type="entry name" value="CDC4_N-term_subdom"/>
</dbReference>
<dbReference type="FunFam" id="1.10.8.60:FF:000057">
    <property type="entry name" value="AAA family ATPase, CDC48 subfamily"/>
    <property type="match status" value="1"/>
</dbReference>
<evidence type="ECO:0000259" key="6">
    <source>
        <dbReference type="SMART" id="SM00382"/>
    </source>
</evidence>
<comment type="similarity">
    <text evidence="1">Belongs to the AAA ATPase family. CDC48 subfamily.</text>
</comment>
<dbReference type="InterPro" id="IPR003593">
    <property type="entry name" value="AAA+_ATPase"/>
</dbReference>
<dbReference type="SUPFAM" id="SSF54585">
    <property type="entry name" value="Cdc48 domain 2-like"/>
    <property type="match status" value="1"/>
</dbReference>
<dbReference type="SMART" id="SM00382">
    <property type="entry name" value="AAA"/>
    <property type="match status" value="2"/>
</dbReference>
<feature type="domain" description="AAA+ ATPase" evidence="6">
    <location>
        <begin position="497"/>
        <end position="635"/>
    </location>
</feature>
<dbReference type="PROSITE" id="PS00674">
    <property type="entry name" value="AAA"/>
    <property type="match status" value="2"/>
</dbReference>
<dbReference type="PANTHER" id="PTHR23077">
    <property type="entry name" value="AAA-FAMILY ATPASE"/>
    <property type="match status" value="1"/>
</dbReference>
<dbReference type="PANTHER" id="PTHR23077:SF171">
    <property type="entry name" value="NUCLEAR VALOSIN-CONTAINING PROTEIN-LIKE"/>
    <property type="match status" value="1"/>
</dbReference>
<dbReference type="Proteomes" id="UP000189370">
    <property type="component" value="Unassembled WGS sequence"/>
</dbReference>
<dbReference type="Pfam" id="PF00004">
    <property type="entry name" value="AAA"/>
    <property type="match status" value="2"/>
</dbReference>
<dbReference type="FunFam" id="1.10.8.60:FF:000189">
    <property type="entry name" value="AAA family ATPase, CDC48 subfamily"/>
    <property type="match status" value="1"/>
</dbReference>
<protein>
    <submittedName>
        <fullName evidence="9">AAA family ATPase</fullName>
    </submittedName>
</protein>
<dbReference type="SMART" id="SM01073">
    <property type="entry name" value="CDC48_N"/>
    <property type="match status" value="1"/>
</dbReference>
<gene>
    <name evidence="9" type="ORF">A6E15_07455</name>
</gene>
<dbReference type="NCBIfam" id="TIGR01243">
    <property type="entry name" value="CDC48"/>
    <property type="match status" value="1"/>
</dbReference>
<dbReference type="Gene3D" id="3.40.50.300">
    <property type="entry name" value="P-loop containing nucleotide triphosphate hydrolases"/>
    <property type="match status" value="2"/>
</dbReference>
<dbReference type="FunFam" id="3.10.330.10:FF:000022">
    <property type="entry name" value="Cell division cycle protein"/>
    <property type="match status" value="1"/>
</dbReference>
<dbReference type="InterPro" id="IPR004201">
    <property type="entry name" value="Cdc48_dom2"/>
</dbReference>
<dbReference type="SMART" id="SM01072">
    <property type="entry name" value="CDC48_2"/>
    <property type="match status" value="1"/>
</dbReference>
<keyword evidence="4" id="KW-0067">ATP-binding</keyword>
<keyword evidence="3" id="KW-0547">Nucleotide-binding</keyword>
<dbReference type="GO" id="GO:0005737">
    <property type="term" value="C:cytoplasm"/>
    <property type="evidence" value="ECO:0007669"/>
    <property type="project" value="UniProtKB-ARBA"/>
</dbReference>
<dbReference type="InterPro" id="IPR005938">
    <property type="entry name" value="AAA_ATPase_CDC48"/>
</dbReference>
<evidence type="ECO:0000256" key="4">
    <source>
        <dbReference type="ARBA" id="ARBA00022840"/>
    </source>
</evidence>
<dbReference type="SUPFAM" id="SSF52540">
    <property type="entry name" value="P-loop containing nucleoside triphosphate hydrolases"/>
    <property type="match status" value="2"/>
</dbReference>
<dbReference type="STRING" id="301967.A6E15_07455"/>
<keyword evidence="10" id="KW-1185">Reference proteome</keyword>
<keyword evidence="2" id="KW-0677">Repeat</keyword>
<evidence type="ECO:0000256" key="2">
    <source>
        <dbReference type="ARBA" id="ARBA00022737"/>
    </source>
</evidence>
<dbReference type="RefSeq" id="WP_076145178.1">
    <property type="nucleotide sequence ID" value="NZ_LWLN01000001.1"/>
</dbReference>
<dbReference type="Pfam" id="PF17862">
    <property type="entry name" value="AAA_lid_3"/>
    <property type="match status" value="2"/>
</dbReference>
<dbReference type="Pfam" id="PF02359">
    <property type="entry name" value="CDC48_N"/>
    <property type="match status" value="1"/>
</dbReference>